<organism evidence="9 11">
    <name type="scientific">Maribacter flavus</name>
    <dbReference type="NCBI Taxonomy" id="1658664"/>
    <lineage>
        <taxon>Bacteria</taxon>
        <taxon>Pseudomonadati</taxon>
        <taxon>Bacteroidota</taxon>
        <taxon>Flavobacteriia</taxon>
        <taxon>Flavobacteriales</taxon>
        <taxon>Flavobacteriaceae</taxon>
        <taxon>Maribacter</taxon>
    </lineage>
</organism>
<keyword evidence="5" id="KW-0190">Covalent protein-DNA linkage</keyword>
<evidence type="ECO:0000256" key="3">
    <source>
        <dbReference type="ARBA" id="ARBA00022763"/>
    </source>
</evidence>
<keyword evidence="12" id="KW-1185">Reference proteome</keyword>
<reference evidence="10 12" key="2">
    <citation type="submission" date="2024-01" db="EMBL/GenBank/DDBJ databases">
        <title>Maribacter spp. originated from different algae showed divergent polysaccharides utilization ability.</title>
        <authorList>
            <person name="Wang H."/>
            <person name="Wu Y."/>
        </authorList>
    </citation>
    <scope>NUCLEOTIDE SEQUENCE [LARGE SCALE GENOMIC DNA]</scope>
    <source>
        <strain evidence="10 12">KPT27_14</strain>
    </source>
</reference>
<dbReference type="GO" id="GO:0016829">
    <property type="term" value="F:lyase activity"/>
    <property type="evidence" value="ECO:0007669"/>
    <property type="project" value="UniProtKB-KW"/>
</dbReference>
<keyword evidence="3" id="KW-0227">DNA damage</keyword>
<reference evidence="9 11" key="1">
    <citation type="submission" date="2019-09" db="EMBL/GenBank/DDBJ databases">
        <authorList>
            <person name="Khan S.A."/>
            <person name="Jeon C.O."/>
            <person name="Chun B.H."/>
            <person name="Jeong S.E."/>
        </authorList>
    </citation>
    <scope>NUCLEOTIDE SEQUENCE [LARGE SCALE GENOMIC DNA]</scope>
    <source>
        <strain evidence="9 11">KCTC 42508</strain>
    </source>
</reference>
<evidence type="ECO:0000256" key="8">
    <source>
        <dbReference type="RuleBase" id="RU364100"/>
    </source>
</evidence>
<keyword evidence="2 8" id="KW-0645">Protease</keyword>
<dbReference type="GO" id="GO:0106300">
    <property type="term" value="P:protein-DNA covalent cross-linking repair"/>
    <property type="evidence" value="ECO:0007669"/>
    <property type="project" value="InterPro"/>
</dbReference>
<name>A0A5B2U1B1_9FLAO</name>
<dbReference type="GO" id="GO:0008233">
    <property type="term" value="F:peptidase activity"/>
    <property type="evidence" value="ECO:0007669"/>
    <property type="project" value="UniProtKB-KW"/>
</dbReference>
<dbReference type="GO" id="GO:0003697">
    <property type="term" value="F:single-stranded DNA binding"/>
    <property type="evidence" value="ECO:0007669"/>
    <property type="project" value="InterPro"/>
</dbReference>
<dbReference type="Gene3D" id="3.90.1680.10">
    <property type="entry name" value="SOS response associated peptidase-like"/>
    <property type="match status" value="1"/>
</dbReference>
<keyword evidence="4 8" id="KW-0378">Hydrolase</keyword>
<dbReference type="PANTHER" id="PTHR13604">
    <property type="entry name" value="DC12-RELATED"/>
    <property type="match status" value="1"/>
</dbReference>
<dbReference type="Pfam" id="PF02586">
    <property type="entry name" value="SRAP"/>
    <property type="match status" value="1"/>
</dbReference>
<keyword evidence="6" id="KW-0238">DNA-binding</keyword>
<sequence length="227" mass="26147">MYFKLSNTAERETLERMTKASFKYPNLYKQQGIIHGLKEVSIPIITMEEKSELSLAIWGLLPESHTADWSIFQNNFNTLNFHETSMDSGLWYSDALEARRCLIPITGFFTTFIENGTAYHFKVGLKNGDPFFLAGIYTVLEDGFITCALLVGKSNDFMKKIQNGVDSMPISISMDEKDEWLDVKTTPMRTRQLLKKPIQQDYNAISISETYYNYDNLEYNPSIFLGY</sequence>
<evidence type="ECO:0000313" key="12">
    <source>
        <dbReference type="Proteomes" id="UP001343698"/>
    </source>
</evidence>
<evidence type="ECO:0000256" key="7">
    <source>
        <dbReference type="ARBA" id="ARBA00023239"/>
    </source>
</evidence>
<evidence type="ECO:0000313" key="10">
    <source>
        <dbReference type="EMBL" id="MEE1971948.1"/>
    </source>
</evidence>
<dbReference type="Proteomes" id="UP000323188">
    <property type="component" value="Unassembled WGS sequence"/>
</dbReference>
<accession>A0A5B2U1B1</accession>
<comment type="similarity">
    <text evidence="1 8">Belongs to the SOS response-associated peptidase family.</text>
</comment>
<evidence type="ECO:0000313" key="11">
    <source>
        <dbReference type="Proteomes" id="UP000323188"/>
    </source>
</evidence>
<evidence type="ECO:0000256" key="5">
    <source>
        <dbReference type="ARBA" id="ARBA00023124"/>
    </source>
</evidence>
<gene>
    <name evidence="9" type="ORF">F0361_09715</name>
    <name evidence="10" type="ORF">V1H85_05795</name>
</gene>
<comment type="caution">
    <text evidence="9">The sequence shown here is derived from an EMBL/GenBank/DDBJ whole genome shotgun (WGS) entry which is preliminary data.</text>
</comment>
<dbReference type="EMBL" id="JAZDDF010000001">
    <property type="protein sequence ID" value="MEE1971948.1"/>
    <property type="molecule type" value="Genomic_DNA"/>
</dbReference>
<dbReference type="InterPro" id="IPR003738">
    <property type="entry name" value="SRAP"/>
</dbReference>
<dbReference type="AlphaFoldDB" id="A0A5B2U1B1"/>
<dbReference type="GO" id="GO:0006508">
    <property type="term" value="P:proteolysis"/>
    <property type="evidence" value="ECO:0007669"/>
    <property type="project" value="UniProtKB-KW"/>
</dbReference>
<dbReference type="EMBL" id="VUOE01000001">
    <property type="protein sequence ID" value="KAA2219840.1"/>
    <property type="molecule type" value="Genomic_DNA"/>
</dbReference>
<protein>
    <recommendedName>
        <fullName evidence="8">Abasic site processing protein</fullName>
        <ecNumber evidence="8">3.4.-.-</ecNumber>
    </recommendedName>
</protein>
<evidence type="ECO:0000313" key="9">
    <source>
        <dbReference type="EMBL" id="KAA2219840.1"/>
    </source>
</evidence>
<dbReference type="InterPro" id="IPR036590">
    <property type="entry name" value="SRAP-like"/>
</dbReference>
<dbReference type="PANTHER" id="PTHR13604:SF0">
    <property type="entry name" value="ABASIC SITE PROCESSING PROTEIN HMCES"/>
    <property type="match status" value="1"/>
</dbReference>
<keyword evidence="7" id="KW-0456">Lyase</keyword>
<evidence type="ECO:0000256" key="6">
    <source>
        <dbReference type="ARBA" id="ARBA00023125"/>
    </source>
</evidence>
<dbReference type="EC" id="3.4.-.-" evidence="8"/>
<evidence type="ECO:0000256" key="1">
    <source>
        <dbReference type="ARBA" id="ARBA00008136"/>
    </source>
</evidence>
<proteinExistence type="inferred from homology"/>
<evidence type="ECO:0000256" key="2">
    <source>
        <dbReference type="ARBA" id="ARBA00022670"/>
    </source>
</evidence>
<dbReference type="Proteomes" id="UP001343698">
    <property type="component" value="Unassembled WGS sequence"/>
</dbReference>
<dbReference type="SUPFAM" id="SSF143081">
    <property type="entry name" value="BB1717-like"/>
    <property type="match status" value="1"/>
</dbReference>
<evidence type="ECO:0000256" key="4">
    <source>
        <dbReference type="ARBA" id="ARBA00022801"/>
    </source>
</evidence>
<dbReference type="RefSeq" id="WP_154918314.1">
    <property type="nucleotide sequence ID" value="NZ_JAZDDF010000001.1"/>
</dbReference>